<dbReference type="EMBL" id="CP042817">
    <property type="protein sequence ID" value="QEJ98887.1"/>
    <property type="molecule type" value="Genomic_DNA"/>
</dbReference>
<keyword evidence="4 10" id="KW-0813">Transport</keyword>
<dbReference type="RefSeq" id="WP_024753180.1">
    <property type="nucleotide sequence ID" value="NZ_CDNC01000007.1"/>
</dbReference>
<keyword evidence="7 10" id="KW-0812">Transmembrane</keyword>
<evidence type="ECO:0000256" key="3">
    <source>
        <dbReference type="ARBA" id="ARBA00007069"/>
    </source>
</evidence>
<keyword evidence="15" id="KW-1185">Reference proteome</keyword>
<evidence type="ECO:0000313" key="13">
    <source>
        <dbReference type="EMBL" id="CEM61156.1"/>
    </source>
</evidence>
<dbReference type="Gene3D" id="1.10.3720.10">
    <property type="entry name" value="MetI-like"/>
    <property type="match status" value="1"/>
</dbReference>
<sequence length="214" mass="23690">MSSLQISVKTGIISTFITFFLGIFAANFVMKTKYKALFDGIFTLPLVLPPTVVGFLLLMFFGARGVFAPIYNLLNFQIVFSYWATVIAAVVVSFPLMYRTALGSFLQVDKEYLDAAKTLGMNKRKIFWKILLPLSKDGLLAGIVLSFSRAIGEFGATIMISGNIVGRTQTVSTAIYSAVQAGNKMLALKYSLVIITLSFIFIILLNTFGMKKWR</sequence>
<comment type="caution">
    <text evidence="11">Lacks conserved residue(s) required for the propagation of feature annotation.</text>
</comment>
<comment type="similarity">
    <text evidence="3 11">Belongs to the binding-protein-dependent transport system permease family. CysTW subfamily.</text>
</comment>
<reference evidence="13" key="2">
    <citation type="submission" date="2015-01" db="EMBL/GenBank/DDBJ databases">
        <authorList>
            <person name="Xiang T."/>
            <person name="Song Y."/>
            <person name="Huang L."/>
            <person name="Wang B."/>
            <person name="Wu P."/>
        </authorList>
    </citation>
    <scope>NUCLEOTIDE SEQUENCE [LARGE SCALE GENOMIC DNA]</scope>
    <source>
        <strain evidence="13">V1</strain>
    </source>
</reference>
<organism evidence="13 15">
    <name type="scientific">Treponema phagedenis</name>
    <dbReference type="NCBI Taxonomy" id="162"/>
    <lineage>
        <taxon>Bacteria</taxon>
        <taxon>Pseudomonadati</taxon>
        <taxon>Spirochaetota</taxon>
        <taxon>Spirochaetia</taxon>
        <taxon>Spirochaetales</taxon>
        <taxon>Treponemataceae</taxon>
        <taxon>Treponema</taxon>
    </lineage>
</organism>
<dbReference type="GeneID" id="57754096"/>
<keyword evidence="6 11" id="KW-0500">Molybdenum</keyword>
<keyword evidence="5 11" id="KW-1003">Cell membrane</keyword>
<dbReference type="OrthoDB" id="9795403at2"/>
<proteinExistence type="inferred from homology"/>
<protein>
    <recommendedName>
        <fullName evidence="11">Molybdenum transport system permease</fullName>
    </recommendedName>
</protein>
<feature type="transmembrane region" description="Helical" evidence="10">
    <location>
        <begin position="42"/>
        <end position="67"/>
    </location>
</feature>
<feature type="transmembrane region" description="Helical" evidence="10">
    <location>
        <begin position="190"/>
        <end position="208"/>
    </location>
</feature>
<dbReference type="PANTHER" id="PTHR30183">
    <property type="entry name" value="MOLYBDENUM TRANSPORT SYSTEM PERMEASE PROTEIN MODB"/>
    <property type="match status" value="1"/>
</dbReference>
<reference evidence="14 16" key="3">
    <citation type="submission" date="2019-08" db="EMBL/GenBank/DDBJ databases">
        <authorList>
            <person name="Kuhnert P."/>
        </authorList>
    </citation>
    <scope>NUCLEOTIDE SEQUENCE [LARGE SCALE GENOMIC DNA]</scope>
    <source>
        <strain evidence="14 16">B36.5</strain>
    </source>
</reference>
<dbReference type="EMBL" id="CDNC01000007">
    <property type="protein sequence ID" value="CEM61156.1"/>
    <property type="molecule type" value="Genomic_DNA"/>
</dbReference>
<evidence type="ECO:0000256" key="8">
    <source>
        <dbReference type="ARBA" id="ARBA00022989"/>
    </source>
</evidence>
<evidence type="ECO:0000259" key="12">
    <source>
        <dbReference type="PROSITE" id="PS50928"/>
    </source>
</evidence>
<evidence type="ECO:0000256" key="7">
    <source>
        <dbReference type="ARBA" id="ARBA00022692"/>
    </source>
</evidence>
<evidence type="ECO:0000256" key="11">
    <source>
        <dbReference type="RuleBase" id="RU365097"/>
    </source>
</evidence>
<gene>
    <name evidence="13" type="primary">modB</name>
    <name evidence="14" type="ORF">FUT82_13385</name>
    <name evidence="13" type="ORF">TPHV1_150038</name>
</gene>
<dbReference type="GO" id="GO:0005886">
    <property type="term" value="C:plasma membrane"/>
    <property type="evidence" value="ECO:0007669"/>
    <property type="project" value="UniProtKB-SubCell"/>
</dbReference>
<reference evidence="15" key="1">
    <citation type="submission" date="2015-01" db="EMBL/GenBank/DDBJ databases">
        <authorList>
            <person name="Manzoor Shahid"/>
            <person name="Zubair Saima"/>
        </authorList>
    </citation>
    <scope>NUCLEOTIDE SEQUENCE [LARGE SCALE GENOMIC DNA]</scope>
    <source>
        <strain evidence="15">V1</strain>
    </source>
</reference>
<feature type="transmembrane region" description="Helical" evidence="10">
    <location>
        <begin position="79"/>
        <end position="98"/>
    </location>
</feature>
<evidence type="ECO:0000313" key="15">
    <source>
        <dbReference type="Proteomes" id="UP000042527"/>
    </source>
</evidence>
<dbReference type="GO" id="GO:0015098">
    <property type="term" value="F:molybdate ion transmembrane transporter activity"/>
    <property type="evidence" value="ECO:0007669"/>
    <property type="project" value="UniProtKB-UniRule"/>
</dbReference>
<dbReference type="NCBIfam" id="TIGR02141">
    <property type="entry name" value="modB_ABC"/>
    <property type="match status" value="1"/>
</dbReference>
<evidence type="ECO:0000313" key="16">
    <source>
        <dbReference type="Proteomes" id="UP000323594"/>
    </source>
</evidence>
<feature type="domain" description="ABC transmembrane type-1" evidence="12">
    <location>
        <begin position="1"/>
        <end position="205"/>
    </location>
</feature>
<evidence type="ECO:0000256" key="6">
    <source>
        <dbReference type="ARBA" id="ARBA00022505"/>
    </source>
</evidence>
<comment type="subcellular location">
    <subcellularLocation>
        <location evidence="2 10">Cell membrane</location>
        <topology evidence="2 10">Multi-pass membrane protein</topology>
    </subcellularLocation>
</comment>
<dbReference type="InterPro" id="IPR000515">
    <property type="entry name" value="MetI-like"/>
</dbReference>
<accession>A0A0B7GWX6</accession>
<keyword evidence="8 10" id="KW-1133">Transmembrane helix</keyword>
<dbReference type="PROSITE" id="PS50928">
    <property type="entry name" value="ABC_TM1"/>
    <property type="match status" value="1"/>
</dbReference>
<evidence type="ECO:0000256" key="1">
    <source>
        <dbReference type="ARBA" id="ARBA00002949"/>
    </source>
</evidence>
<evidence type="ECO:0000256" key="10">
    <source>
        <dbReference type="RuleBase" id="RU363032"/>
    </source>
</evidence>
<dbReference type="CDD" id="cd06261">
    <property type="entry name" value="TM_PBP2"/>
    <property type="match status" value="1"/>
</dbReference>
<evidence type="ECO:0000256" key="4">
    <source>
        <dbReference type="ARBA" id="ARBA00022448"/>
    </source>
</evidence>
<evidence type="ECO:0000256" key="5">
    <source>
        <dbReference type="ARBA" id="ARBA00022475"/>
    </source>
</evidence>
<feature type="transmembrane region" description="Helical" evidence="10">
    <location>
        <begin position="12"/>
        <end position="30"/>
    </location>
</feature>
<dbReference type="Proteomes" id="UP000323594">
    <property type="component" value="Chromosome"/>
</dbReference>
<dbReference type="Pfam" id="PF00528">
    <property type="entry name" value="BPD_transp_1"/>
    <property type="match status" value="1"/>
</dbReference>
<evidence type="ECO:0000256" key="9">
    <source>
        <dbReference type="ARBA" id="ARBA00023136"/>
    </source>
</evidence>
<comment type="function">
    <text evidence="1 11">Part of the binding-protein-dependent transport system for molybdenum; probably responsible for the translocation of the substrate across the membrane.</text>
</comment>
<name>A0A0B7GWX6_TREPH</name>
<evidence type="ECO:0000256" key="2">
    <source>
        <dbReference type="ARBA" id="ARBA00004651"/>
    </source>
</evidence>
<dbReference type="PANTHER" id="PTHR30183:SF3">
    <property type="entry name" value="MOLYBDENUM TRANSPORT SYSTEM PERMEASE PROTEIN MODB"/>
    <property type="match status" value="1"/>
</dbReference>
<dbReference type="InterPro" id="IPR011867">
    <property type="entry name" value="ModB_ABC"/>
</dbReference>
<dbReference type="AlphaFoldDB" id="A0A0B7GWX6"/>
<dbReference type="Proteomes" id="UP000042527">
    <property type="component" value="Unassembled WGS sequence"/>
</dbReference>
<dbReference type="InterPro" id="IPR035906">
    <property type="entry name" value="MetI-like_sf"/>
</dbReference>
<dbReference type="SUPFAM" id="SSF161098">
    <property type="entry name" value="MetI-like"/>
    <property type="match status" value="1"/>
</dbReference>
<keyword evidence="9 10" id="KW-0472">Membrane</keyword>
<evidence type="ECO:0000313" key="14">
    <source>
        <dbReference type="EMBL" id="QEJ98887.1"/>
    </source>
</evidence>